<dbReference type="Proteomes" id="UP000005551">
    <property type="component" value="Unassembled WGS sequence"/>
</dbReference>
<keyword evidence="1" id="KW-0472">Membrane</keyword>
<evidence type="ECO:0000256" key="1">
    <source>
        <dbReference type="SAM" id="Phobius"/>
    </source>
</evidence>
<evidence type="ECO:0000313" key="3">
    <source>
        <dbReference type="Proteomes" id="UP000005551"/>
    </source>
</evidence>
<keyword evidence="1" id="KW-1133">Transmembrane helix</keyword>
<evidence type="ECO:0000313" key="2">
    <source>
        <dbReference type="EMBL" id="EIM74599.1"/>
    </source>
</evidence>
<dbReference type="EMBL" id="AJYA01000040">
    <property type="protein sequence ID" value="EIM74599.1"/>
    <property type="molecule type" value="Genomic_DNA"/>
</dbReference>
<sequence>MHIYTLKRKRSFRFKRRSVRNWAACMPDSIPRQRNMAHGLRATAPRKLLSLRFSLPSLLLSGAFFPVLT</sequence>
<comment type="caution">
    <text evidence="2">The sequence shown here is derived from an EMBL/GenBank/DDBJ whole genome shotgun (WGS) entry which is preliminary data.</text>
</comment>
<proteinExistence type="predicted"/>
<organism evidence="2 3">
    <name type="scientific">Nitritalea halalkaliphila LW7</name>
    <dbReference type="NCBI Taxonomy" id="1189621"/>
    <lineage>
        <taxon>Bacteria</taxon>
        <taxon>Pseudomonadati</taxon>
        <taxon>Bacteroidota</taxon>
        <taxon>Cytophagia</taxon>
        <taxon>Cytophagales</taxon>
        <taxon>Cyclobacteriaceae</taxon>
        <taxon>Nitritalea</taxon>
    </lineage>
</organism>
<feature type="transmembrane region" description="Helical" evidence="1">
    <location>
        <begin position="49"/>
        <end position="68"/>
    </location>
</feature>
<dbReference type="STRING" id="1189621.A3SI_15518"/>
<gene>
    <name evidence="2" type="ORF">A3SI_15518</name>
</gene>
<keyword evidence="1" id="KW-0812">Transmembrane</keyword>
<protein>
    <submittedName>
        <fullName evidence="2">Uncharacterized protein</fullName>
    </submittedName>
</protein>
<dbReference type="AlphaFoldDB" id="I5BYE7"/>
<accession>I5BYE7</accession>
<keyword evidence="3" id="KW-1185">Reference proteome</keyword>
<name>I5BYE7_9BACT</name>
<reference evidence="2 3" key="1">
    <citation type="submission" date="2012-05" db="EMBL/GenBank/DDBJ databases">
        <title>Genome sequence of Nitritalea halalkaliphila LW7.</title>
        <authorList>
            <person name="Jangir P.K."/>
            <person name="Singh A."/>
            <person name="Shivaji S."/>
            <person name="Sharma R."/>
        </authorList>
    </citation>
    <scope>NUCLEOTIDE SEQUENCE [LARGE SCALE GENOMIC DNA]</scope>
    <source>
        <strain evidence="2 3">LW7</strain>
    </source>
</reference>